<gene>
    <name evidence="1" type="ORF">EGYM00163_LOCUS26520</name>
</gene>
<name>A0A7S4D3U5_9EUGL</name>
<dbReference type="AlphaFoldDB" id="A0A7S4D3U5"/>
<evidence type="ECO:0000313" key="1">
    <source>
        <dbReference type="EMBL" id="CAE0815363.1"/>
    </source>
</evidence>
<dbReference type="EMBL" id="HBJA01075596">
    <property type="protein sequence ID" value="CAE0815363.1"/>
    <property type="molecule type" value="Transcribed_RNA"/>
</dbReference>
<accession>A0A7S4D3U5</accession>
<protein>
    <submittedName>
        <fullName evidence="1">Uncharacterized protein</fullName>
    </submittedName>
</protein>
<organism evidence="1">
    <name type="scientific">Eutreptiella gymnastica</name>
    <dbReference type="NCBI Taxonomy" id="73025"/>
    <lineage>
        <taxon>Eukaryota</taxon>
        <taxon>Discoba</taxon>
        <taxon>Euglenozoa</taxon>
        <taxon>Euglenida</taxon>
        <taxon>Spirocuta</taxon>
        <taxon>Euglenophyceae</taxon>
        <taxon>Eutreptiales</taxon>
        <taxon>Eutreptiaceae</taxon>
        <taxon>Eutreptiella</taxon>
    </lineage>
</organism>
<sequence>MSYYPAAGYPPAYGGYGYPTTSYPAAAPAKAKKPKYKSVYPYPWGPVKALPQEYGPFNGPVPKPKKVKAAKTAAPAPYYGSYAAPTTAYTASPAPYYPSYGYGY</sequence>
<reference evidence="1" key="1">
    <citation type="submission" date="2021-01" db="EMBL/GenBank/DDBJ databases">
        <authorList>
            <person name="Corre E."/>
            <person name="Pelletier E."/>
            <person name="Niang G."/>
            <person name="Scheremetjew M."/>
            <person name="Finn R."/>
            <person name="Kale V."/>
            <person name="Holt S."/>
            <person name="Cochrane G."/>
            <person name="Meng A."/>
            <person name="Brown T."/>
            <person name="Cohen L."/>
        </authorList>
    </citation>
    <scope>NUCLEOTIDE SEQUENCE</scope>
    <source>
        <strain evidence="1">CCMP1594</strain>
    </source>
</reference>
<proteinExistence type="predicted"/>